<evidence type="ECO:0000313" key="2">
    <source>
        <dbReference type="Proteomes" id="UP000224836"/>
    </source>
</evidence>
<dbReference type="Proteomes" id="UP000224836">
    <property type="component" value="Segment"/>
</dbReference>
<sequence length="83" mass="9607">MILMMKQKLRKGRRLQMADKVNGKITNIELEMALDDMKSKLPYFIQNVALNAKLLKAKYDSLLDAGFTDEQAMDIVKTRPLYE</sequence>
<dbReference type="KEGG" id="vg:55601645"/>
<protein>
    <submittedName>
        <fullName evidence="1">Uncharacterized protein</fullName>
    </submittedName>
</protein>
<accession>A0A1L2JY50</accession>
<keyword evidence="2" id="KW-1185">Reference proteome</keyword>
<dbReference type="RefSeq" id="YP_009831954.1">
    <property type="nucleotide sequence ID" value="NC_048651.1"/>
</dbReference>
<dbReference type="EMBL" id="KX965989">
    <property type="protein sequence ID" value="APC46490.1"/>
    <property type="molecule type" value="Genomic_DNA"/>
</dbReference>
<proteinExistence type="predicted"/>
<reference evidence="2" key="1">
    <citation type="submission" date="2016-10" db="EMBL/GenBank/DDBJ databases">
        <authorList>
            <person name="de Groot N.N."/>
        </authorList>
    </citation>
    <scope>NUCLEOTIDE SEQUENCE [LARGE SCALE GENOMIC DNA]</scope>
</reference>
<organism evidence="1 2">
    <name type="scientific">Aeribacillus phage AP45</name>
    <dbReference type="NCBI Taxonomy" id="1913112"/>
    <lineage>
        <taxon>Viruses</taxon>
        <taxon>Duplodnaviria</taxon>
        <taxon>Heunggongvirae</taxon>
        <taxon>Uroviricota</taxon>
        <taxon>Caudoviricetes</taxon>
        <taxon>Kamchatkavirus</taxon>
        <taxon>Kamchatkavirus AP45</taxon>
    </lineage>
</organism>
<evidence type="ECO:0000313" key="1">
    <source>
        <dbReference type="EMBL" id="APC46490.1"/>
    </source>
</evidence>
<name>A0A1L2JY50_9CAUD</name>
<dbReference type="GeneID" id="55601645"/>